<evidence type="ECO:0000313" key="2">
    <source>
        <dbReference type="EMBL" id="RWR95987.1"/>
    </source>
</evidence>
<organism evidence="2 3">
    <name type="scientific">Cinnamomum micranthum f. kanehirae</name>
    <dbReference type="NCBI Taxonomy" id="337451"/>
    <lineage>
        <taxon>Eukaryota</taxon>
        <taxon>Viridiplantae</taxon>
        <taxon>Streptophyta</taxon>
        <taxon>Embryophyta</taxon>
        <taxon>Tracheophyta</taxon>
        <taxon>Spermatophyta</taxon>
        <taxon>Magnoliopsida</taxon>
        <taxon>Magnoliidae</taxon>
        <taxon>Laurales</taxon>
        <taxon>Lauraceae</taxon>
        <taxon>Cinnamomum</taxon>
    </lineage>
</organism>
<dbReference type="PROSITE" id="PS50181">
    <property type="entry name" value="FBOX"/>
    <property type="match status" value="1"/>
</dbReference>
<comment type="caution">
    <text evidence="2">The sequence shown here is derived from an EMBL/GenBank/DDBJ whole genome shotgun (WGS) entry which is preliminary data.</text>
</comment>
<dbReference type="Pfam" id="PF12937">
    <property type="entry name" value="F-box-like"/>
    <property type="match status" value="1"/>
</dbReference>
<evidence type="ECO:0000259" key="1">
    <source>
        <dbReference type="PROSITE" id="PS50181"/>
    </source>
</evidence>
<dbReference type="InterPro" id="IPR001810">
    <property type="entry name" value="F-box_dom"/>
</dbReference>
<dbReference type="AlphaFoldDB" id="A0A3S3N4W2"/>
<feature type="domain" description="F-box" evidence="1">
    <location>
        <begin position="12"/>
        <end position="59"/>
    </location>
</feature>
<accession>A0A3S3N4W2</accession>
<dbReference type="OrthoDB" id="10044893at2759"/>
<dbReference type="InterPro" id="IPR036047">
    <property type="entry name" value="F-box-like_dom_sf"/>
</dbReference>
<dbReference type="SUPFAM" id="SSF81383">
    <property type="entry name" value="F-box domain"/>
    <property type="match status" value="1"/>
</dbReference>
<protein>
    <submittedName>
        <fullName evidence="2">F-box protein SKIP28</fullName>
    </submittedName>
</protein>
<dbReference type="EMBL" id="QPKB01000011">
    <property type="protein sequence ID" value="RWR95987.1"/>
    <property type="molecule type" value="Genomic_DNA"/>
</dbReference>
<reference evidence="2 3" key="1">
    <citation type="journal article" date="2019" name="Nat. Plants">
        <title>Stout camphor tree genome fills gaps in understanding of flowering plant genome evolution.</title>
        <authorList>
            <person name="Chaw S.M."/>
            <person name="Liu Y.C."/>
            <person name="Wu Y.W."/>
            <person name="Wang H.Y."/>
            <person name="Lin C.I."/>
            <person name="Wu C.S."/>
            <person name="Ke H.M."/>
            <person name="Chang L.Y."/>
            <person name="Hsu C.Y."/>
            <person name="Yang H.T."/>
            <person name="Sudianto E."/>
            <person name="Hsu M.H."/>
            <person name="Wu K.P."/>
            <person name="Wang L.N."/>
            <person name="Leebens-Mack J.H."/>
            <person name="Tsai I.J."/>
        </authorList>
    </citation>
    <scope>NUCLEOTIDE SEQUENCE [LARGE SCALE GENOMIC DNA]</scope>
    <source>
        <strain evidence="3">cv. Chaw 1501</strain>
        <tissue evidence="2">Young leaves</tissue>
    </source>
</reference>
<sequence>MHPTCMQVFLFVPSFLVVPHEALLLALGYLQFISLLTVRMACNSLGDAVDSDALLWRHLVLERPLSLKVTDSILLDLFSKAKGTLESLVLIDSWCFRDSALYLIAQTNPHISTV</sequence>
<keyword evidence="3" id="KW-1185">Reference proteome</keyword>
<evidence type="ECO:0000313" key="3">
    <source>
        <dbReference type="Proteomes" id="UP000283530"/>
    </source>
</evidence>
<gene>
    <name evidence="2" type="ORF">CKAN_02535100</name>
</gene>
<dbReference type="Proteomes" id="UP000283530">
    <property type="component" value="Unassembled WGS sequence"/>
</dbReference>
<dbReference type="STRING" id="337451.A0A3S3N4W2"/>
<proteinExistence type="predicted"/>
<name>A0A3S3N4W2_9MAGN</name>